<dbReference type="GO" id="GO:0004534">
    <property type="term" value="F:5'-3' RNA exonuclease activity"/>
    <property type="evidence" value="ECO:0007669"/>
    <property type="project" value="TreeGrafter"/>
</dbReference>
<reference evidence="2" key="1">
    <citation type="submission" date="2022-08" db="EMBL/GenBank/DDBJ databases">
        <authorList>
            <person name="Gutierrez-Valencia J."/>
        </authorList>
    </citation>
    <scope>NUCLEOTIDE SEQUENCE</scope>
</reference>
<name>A0AAV0QET5_9ROSI</name>
<feature type="domain" description="Xrn1 N-terminal" evidence="1">
    <location>
        <begin position="1"/>
        <end position="63"/>
    </location>
</feature>
<proteinExistence type="predicted"/>
<dbReference type="GO" id="GO:0000956">
    <property type="term" value="P:nuclear-transcribed mRNA catabolic process"/>
    <property type="evidence" value="ECO:0007669"/>
    <property type="project" value="TreeGrafter"/>
</dbReference>
<gene>
    <name evidence="2" type="ORF">LITE_LOCUS43051</name>
</gene>
<organism evidence="2 3">
    <name type="scientific">Linum tenue</name>
    <dbReference type="NCBI Taxonomy" id="586396"/>
    <lineage>
        <taxon>Eukaryota</taxon>
        <taxon>Viridiplantae</taxon>
        <taxon>Streptophyta</taxon>
        <taxon>Embryophyta</taxon>
        <taxon>Tracheophyta</taxon>
        <taxon>Spermatophyta</taxon>
        <taxon>Magnoliopsida</taxon>
        <taxon>eudicotyledons</taxon>
        <taxon>Gunneridae</taxon>
        <taxon>Pentapetalae</taxon>
        <taxon>rosids</taxon>
        <taxon>fabids</taxon>
        <taxon>Malpighiales</taxon>
        <taxon>Linaceae</taxon>
        <taxon>Linum</taxon>
    </lineage>
</organism>
<keyword evidence="3" id="KW-1185">Reference proteome</keyword>
<evidence type="ECO:0000259" key="1">
    <source>
        <dbReference type="Pfam" id="PF03159"/>
    </source>
</evidence>
<dbReference type="Proteomes" id="UP001154282">
    <property type="component" value="Unassembled WGS sequence"/>
</dbReference>
<evidence type="ECO:0000313" key="2">
    <source>
        <dbReference type="EMBL" id="CAI0544064.1"/>
    </source>
</evidence>
<dbReference type="EMBL" id="CAMGYJ010000009">
    <property type="protein sequence ID" value="CAI0544064.1"/>
    <property type="molecule type" value="Genomic_DNA"/>
</dbReference>
<dbReference type="InterPro" id="IPR004859">
    <property type="entry name" value="Xrn1_N"/>
</dbReference>
<dbReference type="PANTHER" id="PTHR12341">
    <property type="entry name" value="5'-&gt;3' EXORIBONUCLEASE"/>
    <property type="match status" value="1"/>
</dbReference>
<accession>A0AAV0QET5</accession>
<dbReference type="InterPro" id="IPR027073">
    <property type="entry name" value="5_3_exoribonuclease"/>
</dbReference>
<comment type="caution">
    <text evidence="2">The sequence shown here is derived from an EMBL/GenBank/DDBJ whole genome shotgun (WGS) entry which is preliminary data.</text>
</comment>
<dbReference type="Gene3D" id="3.40.50.12390">
    <property type="match status" value="1"/>
</dbReference>
<protein>
    <recommendedName>
        <fullName evidence="1">Xrn1 N-terminal domain-containing protein</fullName>
    </recommendedName>
</protein>
<evidence type="ECO:0000313" key="3">
    <source>
        <dbReference type="Proteomes" id="UP001154282"/>
    </source>
</evidence>
<dbReference type="GO" id="GO:0003723">
    <property type="term" value="F:RNA binding"/>
    <property type="evidence" value="ECO:0007669"/>
    <property type="project" value="TreeGrafter"/>
</dbReference>
<dbReference type="Pfam" id="PF03159">
    <property type="entry name" value="XRN_N"/>
    <property type="match status" value="1"/>
</dbReference>
<sequence length="68" mass="7820">MGIPSFYKWLVSRYPNIIVKALPPQDQEHNSLLLPNPNGFEFDNLYLDMNAIIHPCFHPEDPSNVSSH</sequence>
<dbReference type="GO" id="GO:0005634">
    <property type="term" value="C:nucleus"/>
    <property type="evidence" value="ECO:0007669"/>
    <property type="project" value="TreeGrafter"/>
</dbReference>
<dbReference type="AlphaFoldDB" id="A0AAV0QET5"/>
<dbReference type="PANTHER" id="PTHR12341:SF62">
    <property type="entry name" value="5'-3' EXORIBONUCLEASE 3-LIKE"/>
    <property type="match status" value="1"/>
</dbReference>